<organism evidence="1 2">
    <name type="scientific">Plakobranchus ocellatus</name>
    <dbReference type="NCBI Taxonomy" id="259542"/>
    <lineage>
        <taxon>Eukaryota</taxon>
        <taxon>Metazoa</taxon>
        <taxon>Spiralia</taxon>
        <taxon>Lophotrochozoa</taxon>
        <taxon>Mollusca</taxon>
        <taxon>Gastropoda</taxon>
        <taxon>Heterobranchia</taxon>
        <taxon>Euthyneura</taxon>
        <taxon>Panpulmonata</taxon>
        <taxon>Sacoglossa</taxon>
        <taxon>Placobranchoidea</taxon>
        <taxon>Plakobranchidae</taxon>
        <taxon>Plakobranchus</taxon>
    </lineage>
</organism>
<evidence type="ECO:0000313" key="2">
    <source>
        <dbReference type="Proteomes" id="UP000735302"/>
    </source>
</evidence>
<sequence>MKKNNNKNSINNNNNTSNNSYKSINNNHCYSLKPHPEICRGIFCRGFEYQPSLTPWPYQTLTARDQLVVIGFNQTSYCLDVTNISVPPLQFFIYLSYQALLV</sequence>
<gene>
    <name evidence="1" type="ORF">PoB_007500100</name>
</gene>
<evidence type="ECO:0000313" key="1">
    <source>
        <dbReference type="EMBL" id="GFO48496.1"/>
    </source>
</evidence>
<reference evidence="1 2" key="1">
    <citation type="journal article" date="2021" name="Elife">
        <title>Chloroplast acquisition without the gene transfer in kleptoplastic sea slugs, Plakobranchus ocellatus.</title>
        <authorList>
            <person name="Maeda T."/>
            <person name="Takahashi S."/>
            <person name="Yoshida T."/>
            <person name="Shimamura S."/>
            <person name="Takaki Y."/>
            <person name="Nagai Y."/>
            <person name="Toyoda A."/>
            <person name="Suzuki Y."/>
            <person name="Arimoto A."/>
            <person name="Ishii H."/>
            <person name="Satoh N."/>
            <person name="Nishiyama T."/>
            <person name="Hasebe M."/>
            <person name="Maruyama T."/>
            <person name="Minagawa J."/>
            <person name="Obokata J."/>
            <person name="Shigenobu S."/>
        </authorList>
    </citation>
    <scope>NUCLEOTIDE SEQUENCE [LARGE SCALE GENOMIC DNA]</scope>
</reference>
<dbReference type="AlphaFoldDB" id="A0AAV4DXE0"/>
<name>A0AAV4DXE0_9GAST</name>
<protein>
    <submittedName>
        <fullName evidence="1">Uncharacterized protein</fullName>
    </submittedName>
</protein>
<dbReference type="EMBL" id="BLXT01008409">
    <property type="protein sequence ID" value="GFO48496.1"/>
    <property type="molecule type" value="Genomic_DNA"/>
</dbReference>
<accession>A0AAV4DXE0</accession>
<keyword evidence="2" id="KW-1185">Reference proteome</keyword>
<proteinExistence type="predicted"/>
<dbReference type="Proteomes" id="UP000735302">
    <property type="component" value="Unassembled WGS sequence"/>
</dbReference>
<comment type="caution">
    <text evidence="1">The sequence shown here is derived from an EMBL/GenBank/DDBJ whole genome shotgun (WGS) entry which is preliminary data.</text>
</comment>